<dbReference type="Gene3D" id="3.40.50.300">
    <property type="entry name" value="P-loop containing nucleotide triphosphate hydrolases"/>
    <property type="match status" value="1"/>
</dbReference>
<comment type="subcellular location">
    <subcellularLocation>
        <location evidence="1">Cell membrane</location>
    </subcellularLocation>
    <subcellularLocation>
        <location evidence="10">Endomembrane system</location>
        <topology evidence="10">Lipid-anchor</topology>
        <orientation evidence="10">Cytoplasmic side</orientation>
    </subcellularLocation>
</comment>
<dbReference type="SMART" id="SM00175">
    <property type="entry name" value="RAB"/>
    <property type="match status" value="1"/>
</dbReference>
<keyword evidence="3" id="KW-1003">Cell membrane</keyword>
<dbReference type="SMART" id="SM00174">
    <property type="entry name" value="RHO"/>
    <property type="match status" value="1"/>
</dbReference>
<dbReference type="AlphaFoldDB" id="L0AV13"/>
<evidence type="ECO:0000256" key="1">
    <source>
        <dbReference type="ARBA" id="ARBA00004236"/>
    </source>
</evidence>
<dbReference type="InterPro" id="IPR020849">
    <property type="entry name" value="Small_GTPase_Ras-type"/>
</dbReference>
<dbReference type="GO" id="GO:0005525">
    <property type="term" value="F:GTP binding"/>
    <property type="evidence" value="ECO:0007669"/>
    <property type="project" value="UniProtKB-KW"/>
</dbReference>
<dbReference type="NCBIfam" id="TIGR00231">
    <property type="entry name" value="small_GTP"/>
    <property type="match status" value="1"/>
</dbReference>
<dbReference type="EC" id="3.6.5.2" evidence="2"/>
<evidence type="ECO:0000256" key="7">
    <source>
        <dbReference type="ARBA" id="ARBA00023134"/>
    </source>
</evidence>
<evidence type="ECO:0000256" key="4">
    <source>
        <dbReference type="ARBA" id="ARBA00022481"/>
    </source>
</evidence>
<dbReference type="GO" id="GO:0012505">
    <property type="term" value="C:endomembrane system"/>
    <property type="evidence" value="ECO:0007669"/>
    <property type="project" value="UniProtKB-SubCell"/>
</dbReference>
<dbReference type="GO" id="GO:0005886">
    <property type="term" value="C:plasma membrane"/>
    <property type="evidence" value="ECO:0007669"/>
    <property type="project" value="UniProtKB-SubCell"/>
</dbReference>
<evidence type="ECO:0000256" key="10">
    <source>
        <dbReference type="ARBA" id="ARBA00046278"/>
    </source>
</evidence>
<evidence type="ECO:0000256" key="8">
    <source>
        <dbReference type="ARBA" id="ARBA00023136"/>
    </source>
</evidence>
<accession>L0AV13</accession>
<dbReference type="PROSITE" id="PS51419">
    <property type="entry name" value="RAB"/>
    <property type="match status" value="1"/>
</dbReference>
<dbReference type="GO" id="GO:0003925">
    <property type="term" value="F:G protein activity"/>
    <property type="evidence" value="ECO:0007669"/>
    <property type="project" value="UniProtKB-EC"/>
</dbReference>
<keyword evidence="4" id="KW-0488">Methylation</keyword>
<dbReference type="FunFam" id="3.40.50.300:FF:000343">
    <property type="entry name" value="Ras family gtpase"/>
    <property type="match status" value="1"/>
</dbReference>
<dbReference type="PROSITE" id="PS51421">
    <property type="entry name" value="RAS"/>
    <property type="match status" value="1"/>
</dbReference>
<dbReference type="EMBL" id="JX879117">
    <property type="protein sequence ID" value="AFZ78826.1"/>
    <property type="molecule type" value="mRNA"/>
</dbReference>
<sequence length="191" mass="21181">MADVNVVVFGPGAVGKSALTIQFVHGYFVEDYDPTIEDQYKKSIVVDGKTVQLNILDTAGQGEFVSMRVSYIRQSKGFIIVYAIDNRSSFNEVESFHSEIVETRGKQNIPLVLLGNKCDLDQRREVSKNEGEEMAKQIGAVFLETSAFMNINVESAFVTIVREIWKTETPASDNAGTRTKAKSGGFRCLLL</sequence>
<dbReference type="SMART" id="SM00176">
    <property type="entry name" value="RAN"/>
    <property type="match status" value="1"/>
</dbReference>
<dbReference type="SUPFAM" id="SSF52540">
    <property type="entry name" value="P-loop containing nucleoside triphosphate hydrolases"/>
    <property type="match status" value="1"/>
</dbReference>
<keyword evidence="7" id="KW-0342">GTP-binding</keyword>
<dbReference type="InterPro" id="IPR027417">
    <property type="entry name" value="P-loop_NTPase"/>
</dbReference>
<dbReference type="InterPro" id="IPR001806">
    <property type="entry name" value="Small_GTPase"/>
</dbReference>
<proteinExistence type="evidence at transcript level"/>
<keyword evidence="5" id="KW-0547">Nucleotide-binding</keyword>
<dbReference type="PRINTS" id="PR00449">
    <property type="entry name" value="RASTRNSFRMNG"/>
</dbReference>
<dbReference type="CDD" id="cd00876">
    <property type="entry name" value="Ras"/>
    <property type="match status" value="1"/>
</dbReference>
<organism evidence="11">
    <name type="scientific">Coptotermes formosanus</name>
    <name type="common">Formosan subterranean termite</name>
    <dbReference type="NCBI Taxonomy" id="36987"/>
    <lineage>
        <taxon>Eukaryota</taxon>
        <taxon>Metazoa</taxon>
        <taxon>Ecdysozoa</taxon>
        <taxon>Arthropoda</taxon>
        <taxon>Hexapoda</taxon>
        <taxon>Insecta</taxon>
        <taxon>Pterygota</taxon>
        <taxon>Neoptera</taxon>
        <taxon>Polyneoptera</taxon>
        <taxon>Dictyoptera</taxon>
        <taxon>Blattodea</taxon>
        <taxon>Blattoidea</taxon>
        <taxon>Termitoidae</taxon>
        <taxon>Rhinotermitidae</taxon>
        <taxon>Coptotermes</taxon>
    </lineage>
</organism>
<dbReference type="InterPro" id="IPR005225">
    <property type="entry name" value="Small_GTP-bd"/>
</dbReference>
<dbReference type="PROSITE" id="PS51420">
    <property type="entry name" value="RHO"/>
    <property type="match status" value="1"/>
</dbReference>
<dbReference type="GO" id="GO:0007165">
    <property type="term" value="P:signal transduction"/>
    <property type="evidence" value="ECO:0007669"/>
    <property type="project" value="InterPro"/>
</dbReference>
<name>L0AV13_COPFO</name>
<evidence type="ECO:0000313" key="11">
    <source>
        <dbReference type="EMBL" id="AFZ78826.1"/>
    </source>
</evidence>
<protein>
    <recommendedName>
        <fullName evidence="2">small monomeric GTPase</fullName>
        <ecNumber evidence="2">3.6.5.2</ecNumber>
    </recommendedName>
</protein>
<keyword evidence="8" id="KW-0472">Membrane</keyword>
<dbReference type="Pfam" id="PF00071">
    <property type="entry name" value="Ras"/>
    <property type="match status" value="1"/>
</dbReference>
<evidence type="ECO:0000256" key="3">
    <source>
        <dbReference type="ARBA" id="ARBA00022475"/>
    </source>
</evidence>
<keyword evidence="9" id="KW-0449">Lipoprotein</keyword>
<keyword evidence="6" id="KW-0378">Hydrolase</keyword>
<reference evidence="11" key="1">
    <citation type="submission" date="2012-09" db="EMBL/GenBank/DDBJ databases">
        <title>Immune-Related transcriptome of Coptotermes formosanus Shiraki workers: the defense mechanism.</title>
        <authorList>
            <person name="Hussain A."/>
            <person name="Li Y.F."/>
            <person name="Cheng Y."/>
            <person name="Liu Y."/>
            <person name="Chen C.C."/>
            <person name="Wen S.Y."/>
        </authorList>
    </citation>
    <scope>NUCLEOTIDE SEQUENCE</scope>
</reference>
<dbReference type="SMART" id="SM00173">
    <property type="entry name" value="RAS"/>
    <property type="match status" value="1"/>
</dbReference>
<evidence type="ECO:0000256" key="6">
    <source>
        <dbReference type="ARBA" id="ARBA00022801"/>
    </source>
</evidence>
<evidence type="ECO:0000256" key="5">
    <source>
        <dbReference type="ARBA" id="ARBA00022741"/>
    </source>
</evidence>
<evidence type="ECO:0000256" key="9">
    <source>
        <dbReference type="ARBA" id="ARBA00023288"/>
    </source>
</evidence>
<evidence type="ECO:0000256" key="2">
    <source>
        <dbReference type="ARBA" id="ARBA00011984"/>
    </source>
</evidence>
<dbReference type="PANTHER" id="PTHR24070">
    <property type="entry name" value="RAS, DI-RAS, AND RHEB FAMILY MEMBERS OF SMALL GTPASE SUPERFAMILY"/>
    <property type="match status" value="1"/>
</dbReference>